<gene>
    <name evidence="3" type="ORF">PMAYCL1PPCAC_31869</name>
</gene>
<dbReference type="PANTHER" id="PTHR37437:SF2">
    <property type="entry name" value="LIPOCLN_CYTOSOLIC_FA-BD_DOM DOMAIN-CONTAINING PROTEIN"/>
    <property type="match status" value="1"/>
</dbReference>
<accession>A0AAN5DH48</accession>
<dbReference type="AlphaFoldDB" id="A0AAN5DH48"/>
<dbReference type="PANTHER" id="PTHR37437">
    <property type="entry name" value="LIPOCALIN-RELATED PROTEIN-RELATED"/>
    <property type="match status" value="1"/>
</dbReference>
<reference evidence="4" key="1">
    <citation type="submission" date="2022-10" db="EMBL/GenBank/DDBJ databases">
        <title>Genome assembly of Pristionchus species.</title>
        <authorList>
            <person name="Yoshida K."/>
            <person name="Sommer R.J."/>
        </authorList>
    </citation>
    <scope>NUCLEOTIDE SEQUENCE [LARGE SCALE GENOMIC DNA]</scope>
    <source>
        <strain evidence="4">RS5460</strain>
    </source>
</reference>
<name>A0AAN5DH48_9BILA</name>
<comment type="caution">
    <text evidence="3">The sequence shown here is derived from an EMBL/GenBank/DDBJ whole genome shotgun (WGS) entry which is preliminary data.</text>
</comment>
<proteinExistence type="predicted"/>
<organism evidence="3 4">
    <name type="scientific">Pristionchus mayeri</name>
    <dbReference type="NCBI Taxonomy" id="1317129"/>
    <lineage>
        <taxon>Eukaryota</taxon>
        <taxon>Metazoa</taxon>
        <taxon>Ecdysozoa</taxon>
        <taxon>Nematoda</taxon>
        <taxon>Chromadorea</taxon>
        <taxon>Rhabditida</taxon>
        <taxon>Rhabditina</taxon>
        <taxon>Diplogasteromorpha</taxon>
        <taxon>Diplogasteroidea</taxon>
        <taxon>Neodiplogasteridae</taxon>
        <taxon>Pristionchus</taxon>
    </lineage>
</organism>
<dbReference type="InterPro" id="IPR056868">
    <property type="entry name" value="Lipocalin_dom_nem"/>
</dbReference>
<evidence type="ECO:0000256" key="1">
    <source>
        <dbReference type="SAM" id="SignalP"/>
    </source>
</evidence>
<dbReference type="InterPro" id="IPR012674">
    <property type="entry name" value="Calycin"/>
</dbReference>
<evidence type="ECO:0000313" key="4">
    <source>
        <dbReference type="Proteomes" id="UP001328107"/>
    </source>
</evidence>
<feature type="non-terminal residue" evidence="3">
    <location>
        <position position="252"/>
    </location>
</feature>
<dbReference type="Proteomes" id="UP001328107">
    <property type="component" value="Unassembled WGS sequence"/>
</dbReference>
<keyword evidence="1" id="KW-0732">Signal</keyword>
<dbReference type="EMBL" id="BTRK01000006">
    <property type="protein sequence ID" value="GMR61674.1"/>
    <property type="molecule type" value="Genomic_DNA"/>
</dbReference>
<feature type="signal peptide" evidence="1">
    <location>
        <begin position="1"/>
        <end position="17"/>
    </location>
</feature>
<evidence type="ECO:0000259" key="2">
    <source>
        <dbReference type="Pfam" id="PF24976"/>
    </source>
</evidence>
<protein>
    <recommendedName>
        <fullName evidence="2">Lipocalin domain-containing protein</fullName>
    </recommendedName>
</protein>
<keyword evidence="4" id="KW-1185">Reference proteome</keyword>
<feature type="domain" description="Lipocalin" evidence="2">
    <location>
        <begin position="78"/>
        <end position="242"/>
    </location>
</feature>
<evidence type="ECO:0000313" key="3">
    <source>
        <dbReference type="EMBL" id="GMR61674.1"/>
    </source>
</evidence>
<feature type="chain" id="PRO_5043013086" description="Lipocalin domain-containing protein" evidence="1">
    <location>
        <begin position="18"/>
        <end position="252"/>
    </location>
</feature>
<sequence length="252" mass="28351">MNSLVLLLLVVSSAVTSHEVYIGGLEVRGRAVPILQLLENYASSCTKNDKDPKFGLEQLSEIMNQLNAEEVAKKIYNSLFFSTGDIDIEKLMGKWYTVVDSRLIHKEDCAITYMSLLTKAPYAATFSVVQYSMNGNDTVVSEGYGRMVGPDPGELLITTGHANDQCPYLPIRLGGLKSSGYFDYIILSQPLKFPTMVLARNPLEFERKYKKEAYEFLEKFGFISPVAAINSRLHFVNSTLCHDWRLSFEHLP</sequence>
<dbReference type="Pfam" id="PF24976">
    <property type="entry name" value="Lipocalin_10"/>
    <property type="match status" value="1"/>
</dbReference>
<dbReference type="SUPFAM" id="SSF50814">
    <property type="entry name" value="Lipocalins"/>
    <property type="match status" value="1"/>
</dbReference>
<dbReference type="Gene3D" id="2.40.128.20">
    <property type="match status" value="1"/>
</dbReference>